<gene>
    <name evidence="2" type="ORF">BXY45_14416</name>
</gene>
<comment type="caution">
    <text evidence="2">The sequence shown here is derived from an EMBL/GenBank/DDBJ whole genome shotgun (WGS) entry which is preliminary data.</text>
</comment>
<evidence type="ECO:0000313" key="2">
    <source>
        <dbReference type="EMBL" id="PWJ46912.1"/>
    </source>
</evidence>
<feature type="region of interest" description="Disordered" evidence="1">
    <location>
        <begin position="136"/>
        <end position="157"/>
    </location>
</feature>
<keyword evidence="3" id="KW-1185">Reference proteome</keyword>
<evidence type="ECO:0000313" key="3">
    <source>
        <dbReference type="Proteomes" id="UP000245469"/>
    </source>
</evidence>
<organism evidence="2 3">
    <name type="scientific">Quadrisphaera granulorum</name>
    <dbReference type="NCBI Taxonomy" id="317664"/>
    <lineage>
        <taxon>Bacteria</taxon>
        <taxon>Bacillati</taxon>
        <taxon>Actinomycetota</taxon>
        <taxon>Actinomycetes</taxon>
        <taxon>Kineosporiales</taxon>
        <taxon>Kineosporiaceae</taxon>
        <taxon>Quadrisphaera</taxon>
    </lineage>
</organism>
<sequence>MSGSRRRWTCRDLLGREALLEIVKLASERLHPPANHVGIAVITKRVLGRESRIELSAGGGDPSLPQVPVAEIEVEAGGQSRRIGDPDRGQILSTDSSVGIERTLVPCHLVLESLFEVGEVVRQHAALGMVRIAGPLPASEQVGPSTSAIASERAADG</sequence>
<dbReference type="Proteomes" id="UP000245469">
    <property type="component" value="Unassembled WGS sequence"/>
</dbReference>
<reference evidence="2 3" key="1">
    <citation type="submission" date="2018-03" db="EMBL/GenBank/DDBJ databases">
        <title>Genomic Encyclopedia of Archaeal and Bacterial Type Strains, Phase II (KMG-II): from individual species to whole genera.</title>
        <authorList>
            <person name="Goeker M."/>
        </authorList>
    </citation>
    <scope>NUCLEOTIDE SEQUENCE [LARGE SCALE GENOMIC DNA]</scope>
    <source>
        <strain evidence="2 3">DSM 44889</strain>
    </source>
</reference>
<protein>
    <submittedName>
        <fullName evidence="2">Uncharacterized protein</fullName>
    </submittedName>
</protein>
<dbReference type="EMBL" id="QGDQ01000044">
    <property type="protein sequence ID" value="PWJ46912.1"/>
    <property type="molecule type" value="Genomic_DNA"/>
</dbReference>
<name>A0A315ZNJ7_9ACTN</name>
<evidence type="ECO:0000256" key="1">
    <source>
        <dbReference type="SAM" id="MobiDB-lite"/>
    </source>
</evidence>
<dbReference type="AlphaFoldDB" id="A0A315ZNJ7"/>
<accession>A0A315ZNJ7</accession>
<proteinExistence type="predicted"/>